<dbReference type="InterPro" id="IPR052345">
    <property type="entry name" value="Rad_response_metalloprotease"/>
</dbReference>
<dbReference type="Pfam" id="PF06114">
    <property type="entry name" value="Peptidase_M78"/>
    <property type="match status" value="1"/>
</dbReference>
<dbReference type="GO" id="GO:0003677">
    <property type="term" value="F:DNA binding"/>
    <property type="evidence" value="ECO:0007669"/>
    <property type="project" value="InterPro"/>
</dbReference>
<organism evidence="3">
    <name type="scientific">Zymomonas mobilis subsp. mobilis (strain ATCC 31821 / ZM4 / CP4)</name>
    <dbReference type="NCBI Taxonomy" id="264203"/>
    <lineage>
        <taxon>Bacteria</taxon>
        <taxon>Pseudomonadati</taxon>
        <taxon>Pseudomonadota</taxon>
        <taxon>Alphaproteobacteria</taxon>
        <taxon>Sphingomonadales</taxon>
        <taxon>Zymomonadaceae</taxon>
        <taxon>Zymomonas</taxon>
    </lineage>
</organism>
<dbReference type="PANTHER" id="PTHR43236">
    <property type="entry name" value="ANTITOXIN HIGA1"/>
    <property type="match status" value="1"/>
</dbReference>
<dbReference type="SMART" id="SM00530">
    <property type="entry name" value="HTH_XRE"/>
    <property type="match status" value="1"/>
</dbReference>
<dbReference type="AlphaFoldDB" id="A0A806DAA0"/>
<dbReference type="Pfam" id="PF01381">
    <property type="entry name" value="HTH_3"/>
    <property type="match status" value="1"/>
</dbReference>
<dbReference type="EMBL" id="CP001881">
    <property type="protein sequence ID" value="ADC33829.1"/>
    <property type="molecule type" value="Genomic_DNA"/>
</dbReference>
<sequence>MIETNDNVSDILTARSNKDRRFLIPERLKDARKFMRLSQEELGKEIGVSRQAISQFERGDRNPDARTLVGIQSVLKQPIEFFITQEFPEVGKSSPKFYRKFGSNTIRRREACDTYAEWFVQIVKQIDNFINYPPVNIPSYDLSDLKEDTIDEAIDSIAENVRKYWGLGLGPISNVISLLEANGVISCRYEMAGEKVEAFSFWNDSRPFIFLASEKKAGARIRFDLAHELGHLVLHRNIDKEVIEDKYALKKIEQQADRFAGAFLLPRHSFGNEIFMPRLEAFVSLKQRWKVSIQAMIYRCANLELFDESQILNLRKQISFRKWRTNEPLDDPSIIPIEQPKLLSKVFKILTEGGYVGIDEFKTIIPINPTFIEKMLNLDEGTLNKSKNYNKILNKFLTIKK</sequence>
<dbReference type="PROSITE" id="PS50943">
    <property type="entry name" value="HTH_CROC1"/>
    <property type="match status" value="1"/>
</dbReference>
<geneLocation type="plasmid" evidence="3">
    <name>pZZM401</name>
</geneLocation>
<dbReference type="CDD" id="cd00093">
    <property type="entry name" value="HTH_XRE"/>
    <property type="match status" value="1"/>
</dbReference>
<dbReference type="InterPro" id="IPR010359">
    <property type="entry name" value="IrrE_HExxH"/>
</dbReference>
<accession>A0A806DAA0</accession>
<comment type="similarity">
    <text evidence="1">Belongs to the short-chain fatty acyl-CoA assimilation regulator (ScfR) family.</text>
</comment>
<keyword evidence="3" id="KW-0614">Plasmid</keyword>
<evidence type="ECO:0000313" key="3">
    <source>
        <dbReference type="EMBL" id="ADC33829.1"/>
    </source>
</evidence>
<dbReference type="SUPFAM" id="SSF47413">
    <property type="entry name" value="lambda repressor-like DNA-binding domains"/>
    <property type="match status" value="1"/>
</dbReference>
<dbReference type="Gene3D" id="1.10.260.40">
    <property type="entry name" value="lambda repressor-like DNA-binding domains"/>
    <property type="match status" value="1"/>
</dbReference>
<dbReference type="Gene3D" id="1.10.10.2910">
    <property type="match status" value="1"/>
</dbReference>
<dbReference type="GeneID" id="79905285"/>
<dbReference type="InterPro" id="IPR001387">
    <property type="entry name" value="Cro/C1-type_HTH"/>
</dbReference>
<gene>
    <name evidence="3" type="ORF">ZZM4_0053</name>
</gene>
<evidence type="ECO:0000259" key="2">
    <source>
        <dbReference type="PROSITE" id="PS50943"/>
    </source>
</evidence>
<protein>
    <recommendedName>
        <fullName evidence="2">HTH cro/C1-type domain-containing protein</fullName>
    </recommendedName>
</protein>
<dbReference type="PANTHER" id="PTHR43236:SF1">
    <property type="entry name" value="BLL7220 PROTEIN"/>
    <property type="match status" value="1"/>
</dbReference>
<reference evidence="3" key="1">
    <citation type="submission" date="2010-01" db="EMBL/GenBank/DDBJ databases">
        <title>Complete sequence of plasmid1 of Zymomonas mobilis subsp. mobilis ZM4.</title>
        <authorList>
            <consortium name="US DOE Joint Genome Institute"/>
            <person name="Lucas S."/>
            <person name="Copeland A."/>
            <person name="Lapidus A."/>
            <person name="Glavina del Rio T."/>
            <person name="Tice H."/>
            <person name="Bruce D."/>
            <person name="Goodwin L."/>
            <person name="Pitluck S."/>
            <person name="Balakireva M."/>
            <person name="Brettin T."/>
            <person name="Detter J.C."/>
            <person name="Han C."/>
            <person name="Larimer F."/>
            <person name="Land M."/>
            <person name="Hauser L."/>
            <person name="Kyrpides N."/>
            <person name="Mikhailova N."/>
            <person name="Pappas K."/>
        </authorList>
    </citation>
    <scope>NUCLEOTIDE SEQUENCE [LARGE SCALE GENOMIC DNA]</scope>
    <source>
        <strain evidence="3">ZM4</strain>
        <plasmid evidence="3">pZZM401</plasmid>
    </source>
</reference>
<feature type="domain" description="HTH cro/C1-type" evidence="2">
    <location>
        <begin position="28"/>
        <end position="82"/>
    </location>
</feature>
<name>A0A806DAA0_ZYMMO</name>
<dbReference type="InterPro" id="IPR010982">
    <property type="entry name" value="Lambda_DNA-bd_dom_sf"/>
</dbReference>
<evidence type="ECO:0000256" key="1">
    <source>
        <dbReference type="ARBA" id="ARBA00007227"/>
    </source>
</evidence>
<proteinExistence type="inferred from homology"/>
<dbReference type="RefSeq" id="WP_012954719.1">
    <property type="nucleotide sequence ID" value="NC_013784.1"/>
</dbReference>